<accession>A0A3P1XXB3</accession>
<dbReference type="EMBL" id="RQYS01000001">
    <property type="protein sequence ID" value="RRD63181.1"/>
    <property type="molecule type" value="Genomic_DNA"/>
</dbReference>
<gene>
    <name evidence="1" type="ORF">EII40_00535</name>
</gene>
<proteinExistence type="predicted"/>
<evidence type="ECO:0000313" key="1">
    <source>
        <dbReference type="EMBL" id="RRD63181.1"/>
    </source>
</evidence>
<comment type="caution">
    <text evidence="1">The sequence shown here is derived from an EMBL/GenBank/DDBJ whole genome shotgun (WGS) entry which is preliminary data.</text>
</comment>
<protein>
    <submittedName>
        <fullName evidence="1">Uncharacterized protein</fullName>
    </submittedName>
</protein>
<dbReference type="Proteomes" id="UP000278609">
    <property type="component" value="Unassembled WGS sequence"/>
</dbReference>
<evidence type="ECO:0000313" key="2">
    <source>
        <dbReference type="Proteomes" id="UP000278609"/>
    </source>
</evidence>
<name>A0A3P1XXB3_TANFO</name>
<sequence>MTLLGAAASIKQNCMTLAGLLQASCKTVWLLHGCCKHYAKLYDACGAAASIMQNCMMPLWAAASIIQNCMMPLWAAASIMQNCMTLAGLLQASCKTV</sequence>
<dbReference type="AlphaFoldDB" id="A0A3P1XXB3"/>
<organism evidence="1 2">
    <name type="scientific">Tannerella forsythia</name>
    <name type="common">Bacteroides forsythus</name>
    <dbReference type="NCBI Taxonomy" id="28112"/>
    <lineage>
        <taxon>Bacteria</taxon>
        <taxon>Pseudomonadati</taxon>
        <taxon>Bacteroidota</taxon>
        <taxon>Bacteroidia</taxon>
        <taxon>Bacteroidales</taxon>
        <taxon>Tannerellaceae</taxon>
        <taxon>Tannerella</taxon>
    </lineage>
</organism>
<reference evidence="1 2" key="1">
    <citation type="submission" date="2018-11" db="EMBL/GenBank/DDBJ databases">
        <title>Genomes From Bacteria Associated with the Canine Oral Cavity: a Test Case for Automated Genome-Based Taxonomic Assignment.</title>
        <authorList>
            <person name="Coil D.A."/>
            <person name="Jospin G."/>
            <person name="Darling A.E."/>
            <person name="Wallis C."/>
            <person name="Davis I.J."/>
            <person name="Harris S."/>
            <person name="Eisen J.A."/>
            <person name="Holcombe L.J."/>
            <person name="O'Flynn C."/>
        </authorList>
    </citation>
    <scope>NUCLEOTIDE SEQUENCE [LARGE SCALE GENOMIC DNA]</scope>
    <source>
        <strain evidence="1 2">OH2617_COT-023</strain>
    </source>
</reference>